<evidence type="ECO:0000313" key="3">
    <source>
        <dbReference type="Proteomes" id="UP001199710"/>
    </source>
</evidence>
<name>A0ABS8R6F3_9LACO</name>
<organism evidence="2 3">
    <name type="scientific">Limosilactobacillus agrestis</name>
    <dbReference type="NCBI Taxonomy" id="2759748"/>
    <lineage>
        <taxon>Bacteria</taxon>
        <taxon>Bacillati</taxon>
        <taxon>Bacillota</taxon>
        <taxon>Bacilli</taxon>
        <taxon>Lactobacillales</taxon>
        <taxon>Lactobacillaceae</taxon>
        <taxon>Limosilactobacillus</taxon>
    </lineage>
</organism>
<keyword evidence="1" id="KW-1133">Transmembrane helix</keyword>
<keyword evidence="1" id="KW-0472">Membrane</keyword>
<gene>
    <name evidence="2" type="ORF">LTY36_04055</name>
</gene>
<sequence length="166" mass="19305">MDPQTNEELQRLGIISSNKANGVSWLNNLISNFIIGITVCVVLLLVGWLLFQHYYFRGSDHYLNRALRAKLKVPANVYDAGNYIKMQANFRANFVRVFVFRNQVKLVIPLNFLFCFRSSISLEDYFDELLISKSFSHFLKNHFPNFVFGQPEYGDRAIVIIGYPRQ</sequence>
<evidence type="ECO:0000256" key="1">
    <source>
        <dbReference type="SAM" id="Phobius"/>
    </source>
</evidence>
<proteinExistence type="predicted"/>
<protein>
    <submittedName>
        <fullName evidence="2">Uncharacterized protein</fullName>
    </submittedName>
</protein>
<comment type="caution">
    <text evidence="2">The sequence shown here is derived from an EMBL/GenBank/DDBJ whole genome shotgun (WGS) entry which is preliminary data.</text>
</comment>
<keyword evidence="1" id="KW-0812">Transmembrane</keyword>
<reference evidence="2 3" key="1">
    <citation type="submission" date="2021-12" db="EMBL/GenBank/DDBJ databases">
        <title>A phylogenomic analysis of Limosilactobacillus reuteri reveals ancient and stable evolutionary relationships with rodents and birds and zoonotic transmission to humans.</title>
        <authorList>
            <person name="Li F."/>
            <person name="Li X."/>
            <person name="Cheng C."/>
            <person name="Tollenaar S."/>
            <person name="Zhang J.S."/>
            <person name="Simpson D."/>
            <person name="Tasseva G."/>
            <person name="Perez-Munoz M.E."/>
            <person name="Frese S."/>
            <person name="Gaenzle M.G."/>
            <person name="Walter J."/>
            <person name="Zheng J."/>
        </authorList>
    </citation>
    <scope>NUCLEOTIDE SEQUENCE [LARGE SCALE GENOMIC DNA]</scope>
    <source>
        <strain evidence="2 3">BG-MG3-B</strain>
    </source>
</reference>
<accession>A0ABS8R6F3</accession>
<dbReference type="Proteomes" id="UP001199710">
    <property type="component" value="Unassembled WGS sequence"/>
</dbReference>
<dbReference type="RefSeq" id="WP_182600463.1">
    <property type="nucleotide sequence ID" value="NZ_JACIVF010000055.1"/>
</dbReference>
<dbReference type="EMBL" id="JAJPDE010000056">
    <property type="protein sequence ID" value="MCD7130361.1"/>
    <property type="molecule type" value="Genomic_DNA"/>
</dbReference>
<keyword evidence="3" id="KW-1185">Reference proteome</keyword>
<feature type="transmembrane region" description="Helical" evidence="1">
    <location>
        <begin position="29"/>
        <end position="51"/>
    </location>
</feature>
<evidence type="ECO:0000313" key="2">
    <source>
        <dbReference type="EMBL" id="MCD7130361.1"/>
    </source>
</evidence>